<dbReference type="EMBL" id="DYUC01000011">
    <property type="protein sequence ID" value="HJG85658.1"/>
    <property type="molecule type" value="Genomic_DNA"/>
</dbReference>
<reference evidence="1" key="1">
    <citation type="journal article" date="2021" name="PeerJ">
        <title>Extensive microbial diversity within the chicken gut microbiome revealed by metagenomics and culture.</title>
        <authorList>
            <person name="Gilroy R."/>
            <person name="Ravi A."/>
            <person name="Getino M."/>
            <person name="Pursley I."/>
            <person name="Horton D.L."/>
            <person name="Alikhan N.F."/>
            <person name="Baker D."/>
            <person name="Gharbi K."/>
            <person name="Hall N."/>
            <person name="Watson M."/>
            <person name="Adriaenssens E.M."/>
            <person name="Foster-Nyarko E."/>
            <person name="Jarju S."/>
            <person name="Secka A."/>
            <person name="Antonio M."/>
            <person name="Oren A."/>
            <person name="Chaudhuri R.R."/>
            <person name="La Ragione R."/>
            <person name="Hildebrand F."/>
            <person name="Pallen M.J."/>
        </authorList>
    </citation>
    <scope>NUCLEOTIDE SEQUENCE</scope>
    <source>
        <strain evidence="1">CHK179-5677</strain>
    </source>
</reference>
<evidence type="ECO:0000313" key="1">
    <source>
        <dbReference type="EMBL" id="HJG85658.1"/>
    </source>
</evidence>
<protein>
    <submittedName>
        <fullName evidence="1">DUF6100 family protein</fullName>
    </submittedName>
</protein>
<dbReference type="RefSeq" id="WP_204750559.1">
    <property type="nucleotide sequence ID" value="NZ_DYUC01000011.1"/>
</dbReference>
<comment type="caution">
    <text evidence="1">The sequence shown here is derived from an EMBL/GenBank/DDBJ whole genome shotgun (WGS) entry which is preliminary data.</text>
</comment>
<gene>
    <name evidence="1" type="ORF">K8V01_01305</name>
</gene>
<sequence length="220" mass="25060">MDRAILSKRITSILSDISRLNSALYALNTTDIQRYPENYEVLSTDAALRAERVACRLRHIIYAATPIKKEEYLTSAAVMQGVEIQEEDGIIEIKLPCLLPKRKQRQSTEFLLDPFTAALAQFAKSHAMPRLRHCVVCFSHVYCKDLPLQRVRDYDNLELKQFLDVAASFILTDDSGLLCDAYNTTELGPEDCTRISIMDSARFPDWLDARQTALRSIKDL</sequence>
<name>A0A921SRT6_9FIRM</name>
<dbReference type="InterPro" id="IPR046082">
    <property type="entry name" value="DUF6100"/>
</dbReference>
<reference evidence="1" key="2">
    <citation type="submission" date="2021-09" db="EMBL/GenBank/DDBJ databases">
        <authorList>
            <person name="Gilroy R."/>
        </authorList>
    </citation>
    <scope>NUCLEOTIDE SEQUENCE</scope>
    <source>
        <strain evidence="1">CHK179-5677</strain>
    </source>
</reference>
<evidence type="ECO:0000313" key="2">
    <source>
        <dbReference type="Proteomes" id="UP000760668"/>
    </source>
</evidence>
<proteinExistence type="predicted"/>
<dbReference type="Proteomes" id="UP000760668">
    <property type="component" value="Unassembled WGS sequence"/>
</dbReference>
<dbReference type="AlphaFoldDB" id="A0A921SRT6"/>
<organism evidence="1 2">
    <name type="scientific">Pseudoflavonifractor capillosus</name>
    <dbReference type="NCBI Taxonomy" id="106588"/>
    <lineage>
        <taxon>Bacteria</taxon>
        <taxon>Bacillati</taxon>
        <taxon>Bacillota</taxon>
        <taxon>Clostridia</taxon>
        <taxon>Eubacteriales</taxon>
        <taxon>Oscillospiraceae</taxon>
        <taxon>Pseudoflavonifractor</taxon>
    </lineage>
</organism>
<dbReference type="Pfam" id="PF19595">
    <property type="entry name" value="DUF6100"/>
    <property type="match status" value="1"/>
</dbReference>
<accession>A0A921SRT6</accession>